<feature type="region of interest" description="Disordered" evidence="1">
    <location>
        <begin position="1"/>
        <end position="24"/>
    </location>
</feature>
<keyword evidence="3" id="KW-1185">Reference proteome</keyword>
<dbReference type="EMBL" id="CAJHNH020000219">
    <property type="protein sequence ID" value="CAG5116169.1"/>
    <property type="molecule type" value="Genomic_DNA"/>
</dbReference>
<sequence length="167" mass="18978">ADCKPQYPNLSDGKRRPSTAMRQGIPDVFGKPVPHNMEFVKEIRSMLTQYKLKEAFIFRETIEGHVSEAFLSRITDGSLDDIIPWVQHTTSTANSRVSFIDCFIPSSCGFCLLDQTIERSLGNCLQNYLEILLHIAIVLKKLHDKGVVLGHMCASTFFMEKHHQKPK</sequence>
<comment type="caution">
    <text evidence="2">The sequence shown here is derived from an EMBL/GenBank/DDBJ whole genome shotgun (WGS) entry which is preliminary data.</text>
</comment>
<organism evidence="2 3">
    <name type="scientific">Candidula unifasciata</name>
    <dbReference type="NCBI Taxonomy" id="100452"/>
    <lineage>
        <taxon>Eukaryota</taxon>
        <taxon>Metazoa</taxon>
        <taxon>Spiralia</taxon>
        <taxon>Lophotrochozoa</taxon>
        <taxon>Mollusca</taxon>
        <taxon>Gastropoda</taxon>
        <taxon>Heterobranchia</taxon>
        <taxon>Euthyneura</taxon>
        <taxon>Panpulmonata</taxon>
        <taxon>Eupulmonata</taxon>
        <taxon>Stylommatophora</taxon>
        <taxon>Helicina</taxon>
        <taxon>Helicoidea</taxon>
        <taxon>Geomitridae</taxon>
        <taxon>Candidula</taxon>
    </lineage>
</organism>
<feature type="non-terminal residue" evidence="2">
    <location>
        <position position="1"/>
    </location>
</feature>
<accession>A0A8S3YG66</accession>
<dbReference type="Proteomes" id="UP000678393">
    <property type="component" value="Unassembled WGS sequence"/>
</dbReference>
<dbReference type="OrthoDB" id="6217824at2759"/>
<feature type="non-terminal residue" evidence="2">
    <location>
        <position position="167"/>
    </location>
</feature>
<proteinExistence type="predicted"/>
<name>A0A8S3YG66_9EUPU</name>
<reference evidence="2" key="1">
    <citation type="submission" date="2021-04" db="EMBL/GenBank/DDBJ databases">
        <authorList>
            <consortium name="Molecular Ecology Group"/>
        </authorList>
    </citation>
    <scope>NUCLEOTIDE SEQUENCE</scope>
</reference>
<gene>
    <name evidence="2" type="ORF">CUNI_LOCUS1727</name>
</gene>
<evidence type="ECO:0000313" key="3">
    <source>
        <dbReference type="Proteomes" id="UP000678393"/>
    </source>
</evidence>
<protein>
    <submittedName>
        <fullName evidence="2">Uncharacterized protein</fullName>
    </submittedName>
</protein>
<evidence type="ECO:0000256" key="1">
    <source>
        <dbReference type="SAM" id="MobiDB-lite"/>
    </source>
</evidence>
<evidence type="ECO:0000313" key="2">
    <source>
        <dbReference type="EMBL" id="CAG5116169.1"/>
    </source>
</evidence>
<dbReference type="AlphaFoldDB" id="A0A8S3YG66"/>